<dbReference type="EMBL" id="CAJPDS010000026">
    <property type="protein sequence ID" value="CAF9920667.1"/>
    <property type="molecule type" value="Genomic_DNA"/>
</dbReference>
<keyword evidence="5 6" id="KW-0472">Membrane</keyword>
<dbReference type="GO" id="GO:0032977">
    <property type="term" value="F:membrane insertase activity"/>
    <property type="evidence" value="ECO:0007669"/>
    <property type="project" value="InterPro"/>
</dbReference>
<evidence type="ECO:0000313" key="8">
    <source>
        <dbReference type="Proteomes" id="UP000664521"/>
    </source>
</evidence>
<evidence type="ECO:0000256" key="4">
    <source>
        <dbReference type="ARBA" id="ARBA00022989"/>
    </source>
</evidence>
<evidence type="ECO:0000256" key="2">
    <source>
        <dbReference type="ARBA" id="ARBA00009877"/>
    </source>
</evidence>
<dbReference type="OrthoDB" id="2148490at2759"/>
<comment type="subcellular location">
    <subcellularLocation>
        <location evidence="1">Membrane</location>
        <topology evidence="1">Multi-pass membrane protein</topology>
    </subcellularLocation>
</comment>
<proteinExistence type="inferred from homology"/>
<evidence type="ECO:0000256" key="1">
    <source>
        <dbReference type="ARBA" id="ARBA00004141"/>
    </source>
</evidence>
<accession>A0A8H3F8L0</accession>
<keyword evidence="4 6" id="KW-1133">Transmembrane helix</keyword>
<dbReference type="AlphaFoldDB" id="A0A8H3F8L0"/>
<comment type="caution">
    <text evidence="7">The sequence shown here is derived from an EMBL/GenBank/DDBJ whole genome shotgun (WGS) entry which is preliminary data.</text>
</comment>
<dbReference type="GO" id="GO:0032979">
    <property type="term" value="P:protein insertion into mitochondrial inner membrane from matrix"/>
    <property type="evidence" value="ECO:0007669"/>
    <property type="project" value="TreeGrafter"/>
</dbReference>
<gene>
    <name evidence="7" type="ORF">HETSPECPRED_004329</name>
</gene>
<keyword evidence="3 6" id="KW-0812">Transmembrane</keyword>
<comment type="similarity">
    <text evidence="2">Belongs to the OXA1/ALB3/YidC family.</text>
</comment>
<evidence type="ECO:0000256" key="6">
    <source>
        <dbReference type="SAM" id="Phobius"/>
    </source>
</evidence>
<protein>
    <submittedName>
        <fullName evidence="7">Uncharacterized protein</fullName>
    </submittedName>
</protein>
<organism evidence="7 8">
    <name type="scientific">Heterodermia speciosa</name>
    <dbReference type="NCBI Taxonomy" id="116794"/>
    <lineage>
        <taxon>Eukaryota</taxon>
        <taxon>Fungi</taxon>
        <taxon>Dikarya</taxon>
        <taxon>Ascomycota</taxon>
        <taxon>Pezizomycotina</taxon>
        <taxon>Lecanoromycetes</taxon>
        <taxon>OSLEUM clade</taxon>
        <taxon>Lecanoromycetidae</taxon>
        <taxon>Caliciales</taxon>
        <taxon>Physciaceae</taxon>
        <taxon>Heterodermia</taxon>
    </lineage>
</organism>
<sequence>MPFVEQLLRQATHRSTPIAHPHIVRRESRTGLQSCRRAFHASPQRLFVEECLSTTHTLITGLHSVTGLSWAYTLPLTALLIRLTITAPIATYSNIISNRRLELNPLFNAWRAAIARNVYRARKAKGHAACEKIIQRALRAKGAEVRKRMGLQYWKSYFPYVQLPVFILAIDTIRAMCGVEYGLLGLFSPSPSEEDTTATKDVGEKAVSSLFEPSLATEGALWFPDLLVADSALVLPFALSASLLAAILLQERKLQREGIPFGKGRIWLGRVLKSWALLIGPATLHLPSGMLIYWISSTWFALGQNLVLDSYLPIKPIVKPCKPKQSSFVKSE</sequence>
<evidence type="ECO:0000313" key="7">
    <source>
        <dbReference type="EMBL" id="CAF9920667.1"/>
    </source>
</evidence>
<dbReference type="GO" id="GO:0005743">
    <property type="term" value="C:mitochondrial inner membrane"/>
    <property type="evidence" value="ECO:0007669"/>
    <property type="project" value="TreeGrafter"/>
</dbReference>
<feature type="transmembrane region" description="Helical" evidence="6">
    <location>
        <begin position="275"/>
        <end position="295"/>
    </location>
</feature>
<name>A0A8H3F8L0_9LECA</name>
<dbReference type="PANTHER" id="PTHR12428">
    <property type="entry name" value="OXA1"/>
    <property type="match status" value="1"/>
</dbReference>
<dbReference type="InterPro" id="IPR001708">
    <property type="entry name" value="YidC/ALB3/OXA1/COX18"/>
</dbReference>
<dbReference type="PANTHER" id="PTHR12428:SF65">
    <property type="entry name" value="CYTOCHROME C OXIDASE ASSEMBLY PROTEIN COX18, MITOCHONDRIAL"/>
    <property type="match status" value="1"/>
</dbReference>
<keyword evidence="8" id="KW-1185">Reference proteome</keyword>
<dbReference type="Proteomes" id="UP000664521">
    <property type="component" value="Unassembled WGS sequence"/>
</dbReference>
<evidence type="ECO:0000256" key="5">
    <source>
        <dbReference type="ARBA" id="ARBA00023136"/>
    </source>
</evidence>
<reference evidence="7" key="1">
    <citation type="submission" date="2021-03" db="EMBL/GenBank/DDBJ databases">
        <authorList>
            <person name="Tagirdzhanova G."/>
        </authorList>
    </citation>
    <scope>NUCLEOTIDE SEQUENCE</scope>
</reference>
<feature type="transmembrane region" description="Helical" evidence="6">
    <location>
        <begin position="231"/>
        <end position="249"/>
    </location>
</feature>
<evidence type="ECO:0000256" key="3">
    <source>
        <dbReference type="ARBA" id="ARBA00022692"/>
    </source>
</evidence>
<dbReference type="GO" id="GO:0033617">
    <property type="term" value="P:mitochondrial respiratory chain complex IV assembly"/>
    <property type="evidence" value="ECO:0007669"/>
    <property type="project" value="TreeGrafter"/>
</dbReference>